<organism evidence="2 3">
    <name type="scientific">Chromobacterium aquaticum</name>
    <dbReference type="NCBI Taxonomy" id="467180"/>
    <lineage>
        <taxon>Bacteria</taxon>
        <taxon>Pseudomonadati</taxon>
        <taxon>Pseudomonadota</taxon>
        <taxon>Betaproteobacteria</taxon>
        <taxon>Neisseriales</taxon>
        <taxon>Chromobacteriaceae</taxon>
        <taxon>Chromobacterium</taxon>
    </lineage>
</organism>
<feature type="transmembrane region" description="Helical" evidence="1">
    <location>
        <begin position="54"/>
        <end position="73"/>
    </location>
</feature>
<dbReference type="EMBL" id="JBHSEK010000005">
    <property type="protein sequence ID" value="MFC4490067.1"/>
    <property type="molecule type" value="Genomic_DNA"/>
</dbReference>
<keyword evidence="3" id="KW-1185">Reference proteome</keyword>
<evidence type="ECO:0000313" key="3">
    <source>
        <dbReference type="Proteomes" id="UP001595999"/>
    </source>
</evidence>
<gene>
    <name evidence="2" type="ORF">ACFO0R_10585</name>
</gene>
<keyword evidence="1" id="KW-0472">Membrane</keyword>
<protein>
    <submittedName>
        <fullName evidence="2">Uncharacterized protein</fullName>
    </submittedName>
</protein>
<reference evidence="3" key="1">
    <citation type="journal article" date="2019" name="Int. J. Syst. Evol. Microbiol.">
        <title>The Global Catalogue of Microorganisms (GCM) 10K type strain sequencing project: providing services to taxonomists for standard genome sequencing and annotation.</title>
        <authorList>
            <consortium name="The Broad Institute Genomics Platform"/>
            <consortium name="The Broad Institute Genome Sequencing Center for Infectious Disease"/>
            <person name="Wu L."/>
            <person name="Ma J."/>
        </authorList>
    </citation>
    <scope>NUCLEOTIDE SEQUENCE [LARGE SCALE GENOMIC DNA]</scope>
    <source>
        <strain evidence="3">CGMCC 4.7608</strain>
    </source>
</reference>
<dbReference type="Proteomes" id="UP001595999">
    <property type="component" value="Unassembled WGS sequence"/>
</dbReference>
<sequence>MMKTKHCRHCGHVSGAAPRSRQAPPGVCPECRTPYQEMYPRPLPRREPAQPSPLSWVHVGVLFAAMLAGGIWLTCSVWPSQHQAAAKNEEELKAIAGVVLPDAIQPAGELCGAQAFAGGAFCRWAPELAKVGRRAALARDCMEVTSVRLHPGSKTPERPDFAVSCRNAAGELMQMGFNEDDLN</sequence>
<dbReference type="RefSeq" id="WP_231462766.1">
    <property type="nucleotide sequence ID" value="NZ_JAJOHW010000085.1"/>
</dbReference>
<evidence type="ECO:0000256" key="1">
    <source>
        <dbReference type="SAM" id="Phobius"/>
    </source>
</evidence>
<proteinExistence type="predicted"/>
<accession>A0ABV8ZSC2</accession>
<comment type="caution">
    <text evidence="2">The sequence shown here is derived from an EMBL/GenBank/DDBJ whole genome shotgun (WGS) entry which is preliminary data.</text>
</comment>
<keyword evidence="1" id="KW-0812">Transmembrane</keyword>
<keyword evidence="1" id="KW-1133">Transmembrane helix</keyword>
<name>A0ABV8ZSC2_9NEIS</name>
<evidence type="ECO:0000313" key="2">
    <source>
        <dbReference type="EMBL" id="MFC4490067.1"/>
    </source>
</evidence>